<reference evidence="2" key="1">
    <citation type="submission" date="2022-02" db="EMBL/GenBank/DDBJ databases">
        <title>Atlantic sturgeon de novo genome assembly.</title>
        <authorList>
            <person name="Stock M."/>
            <person name="Klopp C."/>
            <person name="Guiguen Y."/>
            <person name="Cabau C."/>
            <person name="Parinello H."/>
            <person name="Santidrian Yebra-Pimentel E."/>
            <person name="Kuhl H."/>
            <person name="Dirks R.P."/>
            <person name="Guessner J."/>
            <person name="Wuertz S."/>
            <person name="Du K."/>
            <person name="Schartl M."/>
        </authorList>
    </citation>
    <scope>NUCLEOTIDE SEQUENCE</scope>
    <source>
        <strain evidence="2">STURGEONOMICS-FGT-2020</strain>
        <tissue evidence="2">Whole blood</tissue>
    </source>
</reference>
<organism evidence="2 3">
    <name type="scientific">Acipenser oxyrinchus oxyrinchus</name>
    <dbReference type="NCBI Taxonomy" id="40147"/>
    <lineage>
        <taxon>Eukaryota</taxon>
        <taxon>Metazoa</taxon>
        <taxon>Chordata</taxon>
        <taxon>Craniata</taxon>
        <taxon>Vertebrata</taxon>
        <taxon>Euteleostomi</taxon>
        <taxon>Actinopterygii</taxon>
        <taxon>Chondrostei</taxon>
        <taxon>Acipenseriformes</taxon>
        <taxon>Acipenseridae</taxon>
        <taxon>Acipenser</taxon>
    </lineage>
</organism>
<comment type="caution">
    <text evidence="2">The sequence shown here is derived from an EMBL/GenBank/DDBJ whole genome shotgun (WGS) entry which is preliminary data.</text>
</comment>
<evidence type="ECO:0000313" key="2">
    <source>
        <dbReference type="EMBL" id="KAK1173528.1"/>
    </source>
</evidence>
<proteinExistence type="predicted"/>
<evidence type="ECO:0000256" key="1">
    <source>
        <dbReference type="SAM" id="MobiDB-lite"/>
    </source>
</evidence>
<evidence type="ECO:0000313" key="3">
    <source>
        <dbReference type="Proteomes" id="UP001230051"/>
    </source>
</evidence>
<dbReference type="AlphaFoldDB" id="A0AAD8GG48"/>
<sequence>MTKLSAAEKQRLYRQRRDADPDRRAADLKQKHQTYLKDLESQKRKRVKDLTEREKRQERRKWRVR</sequence>
<accession>A0AAD8GG48</accession>
<feature type="compositionally biased region" description="Basic and acidic residues" evidence="1">
    <location>
        <begin position="1"/>
        <end position="57"/>
    </location>
</feature>
<keyword evidence="3" id="KW-1185">Reference proteome</keyword>
<protein>
    <submittedName>
        <fullName evidence="2">Uncharacterized protein</fullName>
    </submittedName>
</protein>
<name>A0AAD8GG48_ACIOX</name>
<dbReference type="EMBL" id="JAGXEW010000003">
    <property type="protein sequence ID" value="KAK1173528.1"/>
    <property type="molecule type" value="Genomic_DNA"/>
</dbReference>
<gene>
    <name evidence="2" type="ORF">AOXY_G3665</name>
</gene>
<dbReference type="Proteomes" id="UP001230051">
    <property type="component" value="Unassembled WGS sequence"/>
</dbReference>
<feature type="region of interest" description="Disordered" evidence="1">
    <location>
        <begin position="1"/>
        <end position="65"/>
    </location>
</feature>